<protein>
    <submittedName>
        <fullName evidence="2">Uncharacterized protein</fullName>
    </submittedName>
</protein>
<dbReference type="OrthoDB" id="10672316at2759"/>
<proteinExistence type="predicted"/>
<keyword evidence="3" id="KW-1185">Reference proteome</keyword>
<evidence type="ECO:0000256" key="1">
    <source>
        <dbReference type="SAM" id="MobiDB-lite"/>
    </source>
</evidence>
<dbReference type="Proteomes" id="UP000235786">
    <property type="component" value="Unassembled WGS sequence"/>
</dbReference>
<reference evidence="2 3" key="1">
    <citation type="submission" date="2016-04" db="EMBL/GenBank/DDBJ databases">
        <title>A degradative enzymes factory behind the ericoid mycorrhizal symbiosis.</title>
        <authorList>
            <consortium name="DOE Joint Genome Institute"/>
            <person name="Martino E."/>
            <person name="Morin E."/>
            <person name="Grelet G."/>
            <person name="Kuo A."/>
            <person name="Kohler A."/>
            <person name="Daghino S."/>
            <person name="Barry K."/>
            <person name="Choi C."/>
            <person name="Cichocki N."/>
            <person name="Clum A."/>
            <person name="Copeland A."/>
            <person name="Hainaut M."/>
            <person name="Haridas S."/>
            <person name="Labutti K."/>
            <person name="Lindquist E."/>
            <person name="Lipzen A."/>
            <person name="Khouja H.-R."/>
            <person name="Murat C."/>
            <person name="Ohm R."/>
            <person name="Olson A."/>
            <person name="Spatafora J."/>
            <person name="Veneault-Fourrey C."/>
            <person name="Henrissat B."/>
            <person name="Grigoriev I."/>
            <person name="Martin F."/>
            <person name="Perotto S."/>
        </authorList>
    </citation>
    <scope>NUCLEOTIDE SEQUENCE [LARGE SCALE GENOMIC DNA]</scope>
    <source>
        <strain evidence="2 3">F</strain>
    </source>
</reference>
<dbReference type="EMBL" id="KZ613956">
    <property type="protein sequence ID" value="PMD33201.1"/>
    <property type="molecule type" value="Genomic_DNA"/>
</dbReference>
<accession>A0A2J6R3W4</accession>
<evidence type="ECO:0000313" key="2">
    <source>
        <dbReference type="EMBL" id="PMD33201.1"/>
    </source>
</evidence>
<evidence type="ECO:0000313" key="3">
    <source>
        <dbReference type="Proteomes" id="UP000235786"/>
    </source>
</evidence>
<dbReference type="AlphaFoldDB" id="A0A2J6R3W4"/>
<feature type="compositionally biased region" description="Basic and acidic residues" evidence="1">
    <location>
        <begin position="125"/>
        <end position="139"/>
    </location>
</feature>
<feature type="region of interest" description="Disordered" evidence="1">
    <location>
        <begin position="119"/>
        <end position="139"/>
    </location>
</feature>
<gene>
    <name evidence="2" type="ORF">L207DRAFT_167575</name>
</gene>
<sequence length="167" mass="18651">MRIIQRIGTFAARMSRRSIVGRDPYSLDLPDPGALKTSEETPLAPWNTISIILCNICAPTALKGLCSFHPASERAVFLSSLFCARYSTPGACRPLLYYRLLYIYRFGRCCNFSALTEPCTSPKQDPLHKPADVASKPEVRRSNPIRSIQRRCGSLDLSARSRQGWIG</sequence>
<organism evidence="2 3">
    <name type="scientific">Hyaloscypha variabilis (strain UAMH 11265 / GT02V1 / F)</name>
    <name type="common">Meliniomyces variabilis</name>
    <dbReference type="NCBI Taxonomy" id="1149755"/>
    <lineage>
        <taxon>Eukaryota</taxon>
        <taxon>Fungi</taxon>
        <taxon>Dikarya</taxon>
        <taxon>Ascomycota</taxon>
        <taxon>Pezizomycotina</taxon>
        <taxon>Leotiomycetes</taxon>
        <taxon>Helotiales</taxon>
        <taxon>Hyaloscyphaceae</taxon>
        <taxon>Hyaloscypha</taxon>
        <taxon>Hyaloscypha variabilis</taxon>
    </lineage>
</organism>
<name>A0A2J6R3W4_HYAVF</name>